<organism evidence="3">
    <name type="scientific">Rhizochromulina marina</name>
    <dbReference type="NCBI Taxonomy" id="1034831"/>
    <lineage>
        <taxon>Eukaryota</taxon>
        <taxon>Sar</taxon>
        <taxon>Stramenopiles</taxon>
        <taxon>Ochrophyta</taxon>
        <taxon>Dictyochophyceae</taxon>
        <taxon>Rhizochromulinales</taxon>
        <taxon>Rhizochromulina</taxon>
    </lineage>
</organism>
<dbReference type="InterPro" id="IPR001611">
    <property type="entry name" value="Leu-rich_rpt"/>
</dbReference>
<dbReference type="EMBL" id="HBHJ01027619">
    <property type="protein sequence ID" value="CAD9707298.1"/>
    <property type="molecule type" value="Transcribed_RNA"/>
</dbReference>
<gene>
    <name evidence="3" type="ORF">RMAR1173_LOCUS18289</name>
</gene>
<dbReference type="GO" id="GO:0005737">
    <property type="term" value="C:cytoplasm"/>
    <property type="evidence" value="ECO:0007669"/>
    <property type="project" value="TreeGrafter"/>
</dbReference>
<protein>
    <submittedName>
        <fullName evidence="3">Uncharacterized protein</fullName>
    </submittedName>
</protein>
<dbReference type="PROSITE" id="PS51450">
    <property type="entry name" value="LRR"/>
    <property type="match status" value="1"/>
</dbReference>
<proteinExistence type="predicted"/>
<dbReference type="Pfam" id="PF13516">
    <property type="entry name" value="LRR_6"/>
    <property type="match status" value="3"/>
</dbReference>
<evidence type="ECO:0000256" key="2">
    <source>
        <dbReference type="ARBA" id="ARBA00022737"/>
    </source>
</evidence>
<keyword evidence="1" id="KW-0433">Leucine-rich repeat</keyword>
<dbReference type="Gene3D" id="3.80.10.10">
    <property type="entry name" value="Ribonuclease Inhibitor"/>
    <property type="match status" value="1"/>
</dbReference>
<dbReference type="PANTHER" id="PTHR15454:SF56">
    <property type="entry name" value="PROTEIN PHOSPHATASE 1 REGULATORY SUBUNIT 7-RELATED"/>
    <property type="match status" value="1"/>
</dbReference>
<dbReference type="PANTHER" id="PTHR15454">
    <property type="entry name" value="NISCHARIN RELATED"/>
    <property type="match status" value="1"/>
</dbReference>
<keyword evidence="2" id="KW-0677">Repeat</keyword>
<accession>A0A7S2SRZ5</accession>
<sequence length="281" mass="29002">MSPEAVLVAVQAEEGRTVVLESLDGLAVEGEMDGEGGDEHGLRVVAEDLGAEELAVREIPSSVTSLNLSGNALEGTGAVFLAPNHLRSLNLSGNPLGVSPDLGGCSLLVDLDVSFCPSITSGLAHLLSASLSSLRRLNLSGCEISSLVTDQEDQCVSLFTGVPHLLELSLADNVLDSMEAIAKGVSPLAQLHSIELRDNPVAEDTAYASKEFVAGLGLPALRRIDDKSLVFATEVRSLGEVAAAQGEERADVLIADAAASAAMEAEVDAALKGHKDNTAIA</sequence>
<name>A0A7S2SRZ5_9STRA</name>
<dbReference type="AlphaFoldDB" id="A0A7S2SRZ5"/>
<dbReference type="InterPro" id="IPR032675">
    <property type="entry name" value="LRR_dom_sf"/>
</dbReference>
<evidence type="ECO:0000256" key="1">
    <source>
        <dbReference type="ARBA" id="ARBA00022614"/>
    </source>
</evidence>
<evidence type="ECO:0000313" key="3">
    <source>
        <dbReference type="EMBL" id="CAD9707298.1"/>
    </source>
</evidence>
<dbReference type="SUPFAM" id="SSF52058">
    <property type="entry name" value="L domain-like"/>
    <property type="match status" value="1"/>
</dbReference>
<reference evidence="3" key="1">
    <citation type="submission" date="2021-01" db="EMBL/GenBank/DDBJ databases">
        <authorList>
            <person name="Corre E."/>
            <person name="Pelletier E."/>
            <person name="Niang G."/>
            <person name="Scheremetjew M."/>
            <person name="Finn R."/>
            <person name="Kale V."/>
            <person name="Holt S."/>
            <person name="Cochrane G."/>
            <person name="Meng A."/>
            <person name="Brown T."/>
            <person name="Cohen L."/>
        </authorList>
    </citation>
    <scope>NUCLEOTIDE SEQUENCE</scope>
    <source>
        <strain evidence="3">CCMP1243</strain>
    </source>
</reference>